<evidence type="ECO:0000256" key="2">
    <source>
        <dbReference type="ARBA" id="ARBA00022801"/>
    </source>
</evidence>
<dbReference type="GO" id="GO:0019120">
    <property type="term" value="F:hydrolase activity, acting on acid halide bonds, in C-halide compounds"/>
    <property type="evidence" value="ECO:0007669"/>
    <property type="project" value="InterPro"/>
</dbReference>
<dbReference type="Gene3D" id="1.10.150.240">
    <property type="entry name" value="Putative phosphatase, domain 2"/>
    <property type="match status" value="1"/>
</dbReference>
<dbReference type="Proteomes" id="UP000011867">
    <property type="component" value="Chromosome"/>
</dbReference>
<evidence type="ECO:0000313" key="4">
    <source>
        <dbReference type="Proteomes" id="UP000011867"/>
    </source>
</evidence>
<name>M1XNU2_NATM8</name>
<dbReference type="NCBIfam" id="TIGR01493">
    <property type="entry name" value="HAD-SF-IA-v2"/>
    <property type="match status" value="1"/>
</dbReference>
<dbReference type="InterPro" id="IPR006439">
    <property type="entry name" value="HAD-SF_hydro_IA"/>
</dbReference>
<dbReference type="SUPFAM" id="SSF56784">
    <property type="entry name" value="HAD-like"/>
    <property type="match status" value="1"/>
</dbReference>
<dbReference type="InterPro" id="IPR023214">
    <property type="entry name" value="HAD_sf"/>
</dbReference>
<dbReference type="eggNOG" id="arCOG02291">
    <property type="taxonomic scope" value="Archaea"/>
</dbReference>
<dbReference type="KEGG" id="nmo:Nmlp_1410"/>
<dbReference type="InterPro" id="IPR051540">
    <property type="entry name" value="S-2-haloacid_dehalogenase"/>
</dbReference>
<proteinExistence type="inferred from homology"/>
<dbReference type="RefSeq" id="WP_015408459.1">
    <property type="nucleotide sequence ID" value="NC_020388.1"/>
</dbReference>
<dbReference type="HOGENOM" id="CLU_045011_3_1_2"/>
<comment type="similarity">
    <text evidence="1">Belongs to the HAD-like hydrolase superfamily. S-2-haloalkanoic acid dehalogenase family.</text>
</comment>
<keyword evidence="2" id="KW-0378">Hydrolase</keyword>
<dbReference type="InterPro" id="IPR036412">
    <property type="entry name" value="HAD-like_sf"/>
</dbReference>
<dbReference type="InterPro" id="IPR023198">
    <property type="entry name" value="PGP-like_dom2"/>
</dbReference>
<dbReference type="AlphaFoldDB" id="M1XNU2"/>
<evidence type="ECO:0000256" key="1">
    <source>
        <dbReference type="ARBA" id="ARBA00008106"/>
    </source>
</evidence>
<organism evidence="3 4">
    <name type="scientific">Natronomonas moolapensis (strain DSM 18674 / CECT 7526 / JCM 14361 / 8.8.11)</name>
    <dbReference type="NCBI Taxonomy" id="268739"/>
    <lineage>
        <taxon>Archaea</taxon>
        <taxon>Methanobacteriati</taxon>
        <taxon>Methanobacteriota</taxon>
        <taxon>Stenosarchaea group</taxon>
        <taxon>Halobacteria</taxon>
        <taxon>Halobacteriales</taxon>
        <taxon>Natronomonadaceae</taxon>
        <taxon>Natronomonas</taxon>
    </lineage>
</organism>
<dbReference type="OrthoDB" id="316978at2157"/>
<dbReference type="NCBIfam" id="TIGR01428">
    <property type="entry name" value="HAD_type_II"/>
    <property type="match status" value="1"/>
</dbReference>
<dbReference type="Pfam" id="PF00702">
    <property type="entry name" value="Hydrolase"/>
    <property type="match status" value="1"/>
</dbReference>
<dbReference type="STRING" id="268739.Nmlp_1410"/>
<dbReference type="PANTHER" id="PTHR43316:SF3">
    <property type="entry name" value="HALOACID DEHALOGENASE, TYPE II (AFU_ORTHOLOGUE AFUA_2G07750)-RELATED"/>
    <property type="match status" value="1"/>
</dbReference>
<reference evidence="3 4" key="1">
    <citation type="journal article" date="2013" name="Genome Announc.">
        <title>Genome of the haloarchaeon Natronomonas moolapensis, a neutrophilic member of a previously haloalkaliphilic genus.</title>
        <authorList>
            <person name="Dyall-Smith M.L."/>
            <person name="Pfeiffer F."/>
            <person name="Oberwinkler T."/>
            <person name="Klee K."/>
            <person name="Rampp M."/>
            <person name="Palm P."/>
            <person name="Gross K."/>
            <person name="Schuster S.C."/>
            <person name="Oesterhelt D."/>
        </authorList>
    </citation>
    <scope>NUCLEOTIDE SEQUENCE [LARGE SCALE GENOMIC DNA]</scope>
    <source>
        <strain evidence="4">DSM 18674 / JCM 14361 / 8.8.11</strain>
    </source>
</reference>
<accession>M1XNU2</accession>
<keyword evidence="4" id="KW-1185">Reference proteome</keyword>
<gene>
    <name evidence="3" type="primary">hadL</name>
    <name evidence="3" type="ordered locus">Nmlp_1410</name>
</gene>
<dbReference type="EMBL" id="HF582854">
    <property type="protein sequence ID" value="CCQ35614.1"/>
    <property type="molecule type" value="Genomic_DNA"/>
</dbReference>
<dbReference type="SFLD" id="SFLDS00003">
    <property type="entry name" value="Haloacid_Dehalogenase"/>
    <property type="match status" value="1"/>
</dbReference>
<dbReference type="PANTHER" id="PTHR43316">
    <property type="entry name" value="HYDROLASE, HALOACID DELAHOGENASE-RELATED"/>
    <property type="match status" value="1"/>
</dbReference>
<dbReference type="PRINTS" id="PR00413">
    <property type="entry name" value="HADHALOGNASE"/>
</dbReference>
<dbReference type="GeneID" id="14650693"/>
<evidence type="ECO:0000313" key="3">
    <source>
        <dbReference type="EMBL" id="CCQ35614.1"/>
    </source>
</evidence>
<sequence>MSFDPDAVETVTVDSYGTLVDPSAAVDALDDHVEATESISDVWRSKSIEYTMVGNFVDGYQPFYDMNRDALRYALAAHGVELADDVVEEVLSVYHELEVFGDVRDGIGRLVEGGYPVYVVSNGNPEMLASMVDHAGIGELIEDTVSAHEVETFKPDAEIYRHAAARTGTPIGSIAHVAGPSFDVQGSMHAGMFGVRLDRTGEPWGPYGPEPDLTVEGFHEFADALGV</sequence>
<dbReference type="SFLD" id="SFLDG01129">
    <property type="entry name" value="C1.5:_HAD__Beta-PGM__Phosphata"/>
    <property type="match status" value="1"/>
</dbReference>
<protein>
    <submittedName>
        <fullName evidence="3">Haloacid dehalogenase, type II</fullName>
    </submittedName>
</protein>
<dbReference type="InterPro" id="IPR006328">
    <property type="entry name" value="2-HAD"/>
</dbReference>
<dbReference type="Gene3D" id="3.40.50.1000">
    <property type="entry name" value="HAD superfamily/HAD-like"/>
    <property type="match status" value="1"/>
</dbReference>